<comment type="caution">
    <text evidence="1">The sequence shown here is derived from an EMBL/GenBank/DDBJ whole genome shotgun (WGS) entry which is preliminary data.</text>
</comment>
<evidence type="ECO:0000313" key="2">
    <source>
        <dbReference type="Proteomes" id="UP000194841"/>
    </source>
</evidence>
<dbReference type="AlphaFoldDB" id="A0A244CUE6"/>
<evidence type="ECO:0000313" key="1">
    <source>
        <dbReference type="EMBL" id="OUL59225.1"/>
    </source>
</evidence>
<accession>A0A244CUE6</accession>
<protein>
    <submittedName>
        <fullName evidence="1">Uncharacterized protein</fullName>
    </submittedName>
</protein>
<dbReference type="EMBL" id="MWPV01000001">
    <property type="protein sequence ID" value="OUL59225.1"/>
    <property type="molecule type" value="Genomic_DNA"/>
</dbReference>
<sequence>MNIAHSTINKILITDAKNLDPITVIIDDYEAGKGEITIKCYGQAWTAYWGGMSGRTVAEFFLDANNSYLLNCLWSGNNPQTEPNYDYIEKSVKDYVLKERRGGSIEAEFARELYDFTDWQSCVPEHTYADWTNPFCSHYKEDFDGFAENHLSYLSIPERYTSEAAYLDRIITAVKEALAEQVKIEVPDLTDVDKQMIEAGMIPLSKMINEGSPMSEFLAHAGVTDLASFEQYLKMRLAEFQKARVRMELDKNEQHIMFEWYLSHAAAYQDVLANFRKASKTT</sequence>
<proteinExistence type="predicted"/>
<dbReference type="Proteomes" id="UP000194841">
    <property type="component" value="Unassembled WGS sequence"/>
</dbReference>
<organism evidence="1 2">
    <name type="scientific">Pseudoalteromonas ulvae</name>
    <dbReference type="NCBI Taxonomy" id="107327"/>
    <lineage>
        <taxon>Bacteria</taxon>
        <taxon>Pseudomonadati</taxon>
        <taxon>Pseudomonadota</taxon>
        <taxon>Gammaproteobacteria</taxon>
        <taxon>Alteromonadales</taxon>
        <taxon>Pseudoalteromonadaceae</taxon>
        <taxon>Pseudoalteromonas</taxon>
    </lineage>
</organism>
<reference evidence="1 2" key="1">
    <citation type="submission" date="2017-02" db="EMBL/GenBank/DDBJ databases">
        <title>Pseudoalteromonas ulvae TC14 Genome.</title>
        <authorList>
            <person name="Molmeret M."/>
        </authorList>
    </citation>
    <scope>NUCLEOTIDE SEQUENCE [LARGE SCALE GENOMIC DNA]</scope>
    <source>
        <strain evidence="1">TC14</strain>
    </source>
</reference>
<dbReference type="InterPro" id="IPR058701">
    <property type="entry name" value="PhiTE_072-like"/>
</dbReference>
<keyword evidence="2" id="KW-1185">Reference proteome</keyword>
<dbReference type="RefSeq" id="WP_086742618.1">
    <property type="nucleotide sequence ID" value="NZ_MWPV01000001.1"/>
</dbReference>
<dbReference type="OrthoDB" id="9157451at2"/>
<dbReference type="Pfam" id="PF26211">
    <property type="entry name" value="Phage_phiTE_072"/>
    <property type="match status" value="1"/>
</dbReference>
<name>A0A244CUE6_PSEDV</name>
<gene>
    <name evidence="1" type="ORF">B1199_02870</name>
</gene>